<keyword evidence="8" id="KW-1185">Reference proteome</keyword>
<dbReference type="InterPro" id="IPR042099">
    <property type="entry name" value="ANL_N_sf"/>
</dbReference>
<dbReference type="NCBIfam" id="NF003417">
    <property type="entry name" value="PRK04813.1"/>
    <property type="match status" value="3"/>
</dbReference>
<dbReference type="InterPro" id="IPR001242">
    <property type="entry name" value="Condensation_dom"/>
</dbReference>
<dbReference type="PANTHER" id="PTHR45527:SF1">
    <property type="entry name" value="FATTY ACID SYNTHASE"/>
    <property type="match status" value="1"/>
</dbReference>
<dbReference type="EMBL" id="JAAOMA010000002">
    <property type="protein sequence ID" value="NHR03874.1"/>
    <property type="molecule type" value="Genomic_DNA"/>
</dbReference>
<dbReference type="Gene3D" id="1.10.1200.10">
    <property type="entry name" value="ACP-like"/>
    <property type="match status" value="2"/>
</dbReference>
<dbReference type="Gene3D" id="3.40.50.12780">
    <property type="entry name" value="N-terminal domain of ligase-like"/>
    <property type="match status" value="1"/>
</dbReference>
<dbReference type="InterPro" id="IPR020845">
    <property type="entry name" value="AMP-binding_CS"/>
</dbReference>
<dbReference type="InterPro" id="IPR025110">
    <property type="entry name" value="AMP-bd_C"/>
</dbReference>
<dbReference type="InterPro" id="IPR010071">
    <property type="entry name" value="AA_adenyl_dom"/>
</dbReference>
<dbReference type="PROSITE" id="PS00012">
    <property type="entry name" value="PHOSPHOPANTETHEINE"/>
    <property type="match status" value="2"/>
</dbReference>
<dbReference type="Pfam" id="PF00668">
    <property type="entry name" value="Condensation"/>
    <property type="match status" value="4"/>
</dbReference>
<keyword evidence="3" id="KW-0597">Phosphoprotein</keyword>
<dbReference type="Gene3D" id="2.30.38.10">
    <property type="entry name" value="Luciferase, Domain 3"/>
    <property type="match status" value="2"/>
</dbReference>
<name>A0ABX0KWF6_9NEIS</name>
<feature type="domain" description="Carrier" evidence="6">
    <location>
        <begin position="970"/>
        <end position="1044"/>
    </location>
</feature>
<accession>A0ABX0KWF6</accession>
<dbReference type="InterPro" id="IPR000873">
    <property type="entry name" value="AMP-dep_synth/lig_dom"/>
</dbReference>
<feature type="domain" description="Carrier" evidence="6">
    <location>
        <begin position="3527"/>
        <end position="3602"/>
    </location>
</feature>
<dbReference type="PROSITE" id="PS00455">
    <property type="entry name" value="AMP_BINDING"/>
    <property type="match status" value="2"/>
</dbReference>
<dbReference type="SMART" id="SM00823">
    <property type="entry name" value="PKS_PP"/>
    <property type="match status" value="3"/>
</dbReference>
<feature type="compositionally biased region" description="Low complexity" evidence="5">
    <location>
        <begin position="2008"/>
        <end position="2020"/>
    </location>
</feature>
<dbReference type="NCBIfam" id="TIGR01720">
    <property type="entry name" value="NRPS-para261"/>
    <property type="match status" value="1"/>
</dbReference>
<dbReference type="Proteomes" id="UP001515641">
    <property type="component" value="Unassembled WGS sequence"/>
</dbReference>
<sequence length="3643" mass="391127">MTSTPNLKDQIQDILPLSPLQRGVLFHTLFAPGSPVYFEQLICRLDGAVDPAAMADALERLAERHPILRTAFVTKGQAEPRQVVFRHARTPLDVHDWSRDDPAERERRLEALLDEDRRRGFQLNRPPLMRLTLLRYGQEEWRLIWSHHHILLDGWSLPILMRDYFSLLSGAALPSAPPPFAAYLSWLGRQDQDDAAKRWRAALGDLAAPTPLGLDRPALPGALAGADVGQIEMRLDYRADGDLAAAAERCRVSPGSLLLGAWAILLSRYSRQDDVVFGLTLSGRAIDLPGVDGMVGLLINSLPLRLPVPADAALPQWLAEVQRLQLELQSLSHSDLAEVQRHSGVPRGQPLFETLVAIDNFPIGDALPSDGLGFRISDVSQRERTHYPLTLTLVPGADGLSLKLGFDRARVDDAPAAALAEAYLELLRQIAARPDAALRELGLVRPSAIQPPASASLASRGGPDTLAAGFLAAAERFPDRIAVSDGPATLSYRQLRAQAAAIAERLRQDGVAPGVRVGICLPRSAGQIAAMLGVTLAGGVYLPLDPDYPAERLAYQLADSQALLTLTDAELKPRLPAEHRCLSLAEIGCGARPAARPPTGLEAGHGAYVIYTSGSTGQPKGVLVSHRNVLRLFSASARHFAFDESDVWTYFHSFAFDFSVWEIWGALLHGGRCVVVPRELSRDPAAFVELLGREGVTVLNQTPSAFKLAIAAEAAAPLPRPSALRWVIFGGEALRLAELSPWLERHRDDSPRLANMYGITETTVHVTFRRILAADLEAGGELSPIGEPLDDLSLELVDPCGHPVPLGAPGEILVGGAGVSLGYLNRPQLNAERFPGVGAERRYRSGDLARRTADGELLYCGRIDHQVKIRGFRIELGEVRAALLSHPAVRDVHLVAADDQLIAYLLADDPAAAGAETLRRHLAARLPAHMIPAVFIALAEFPLTLNGKVDARALPSPQGARSALDTPYVEAATPRQKLLADIWRQVLDLPRVGIRDNYFTLGGDSIRSVRIAGLAKERGCPLSIQDIFRHGTIEAIVEAIGEAESTPAPDAALPPFALIDAADRARLPPEVEDALPLARLQAGMLFHNEYDDGRNLYHDVFSHRLRADIDPERLRRALAELSREHPLLRTGFALAGYSQPLQLVWRDLTPSLEIDDLRGLSPQQRDDAVASQLRQLSEQRFAPERPPLLRVGCLRLADDEWQLTLAFHHAILDGWSVATLCSALFKRMRDQGGPARAPRAAFREFVAAERAALADPAQRDYWRAQLNGLPSAAIPRWPQRVAPTGKARVGSRETRLPNATAAALIRQAADSGMPLKTLLLAVHARVLACLCGQNEIVTGLVSNGRPADADGAEALGLFLNTLPLRVRVGGSWRALLAETMTAEGNSLPRRFFPLAEILKLDEAARFDASFNYVDFHVYRELSETGGLEVLDSSRLEAVDIPLAVTFSASRAEGAVALGFSYDRAAFPDEQVAAIGQLYLAAAAALARDPDALCLDVPLTETAVEPLRGPSAGLAAFSVPQAVAAIARRQPEAPAVAGNGEALSYAQLDGQANRLARRLLAHGLDPDAVVALDLPRSPELVVAMLATLKAGAAYLPLDRGQPEARRRDILQEAAPALLLSLDPAAYAPPGCAVLQANLAEDLNDEDAAAPAAPVHGDALAYLLFTSGSSGRPKGVAVARAALDNHMAWMNRRYPLDADDAVLQKTPVGFDASVWEFWAPLTQGARLLLATEDGHRDPDYLIRAVREQGVTVLQLVPSLLAVLLSTPDFAGCRTLRRVFVGGEALPAATQARFHATLDIPLVNLYGPTETAIDASSAEYLRTDPPAPAVGIGQPIDGAVFHVLDARLNPVPHGVRGELYIAGCGLARGYLGQPAQTARRFIPDPLSPLPGGRMYRSGDIVRLLPNGLLEYLGRADGQVKLRGQRVELEEIEAGLAACPGVRQAAAALYRDRSGADKLAGYVGLTPEAEAGDWRAAILAALRLRLPEYMLPAQLIALRQWPVGANGKTDRAALPAPQADATAPRPSRAPKTPEEQALAAIWRQILGREDIGADDNFFQLGGDSILGLQIVAQARQAGLTLAARDIFSHPTIAELAAQARPARQEAKLENIPPGAPLPLTPAQGWFFERVNTLPRPGHWNQALLLSVAAGIAAPTLRSALLRLEQSHDAFRLRFAAGADGWRQHYAPREALREEDWLERVDLSALPAAERAAAIEARAEAAQRELDLERGPLLRAVHFDCGDGEAGRLLLVIHHLIVDGVSWRVLLQDLASLLASVAPMPANVGFGHWALRPLAPSAEERAYWLDQARLAADAVRIPLTAEAARDNRYGATDTVELSLDGGETAALLRGGALRASAEEMLLTAALGALRDWLDADALVLTMEGHGRDDEALDLSHTVGWFTAMYPLTVTGLAEASPPRLLRRVKQALRAVPAGGAGYGALRQKDDADARTLAAMPEPQIAFNYLGQFDASLPADGALAPAPESVGAMEDPDGLRPRLIDIVALVSDGKLSLRWNYGRATLPRATVEALARQMRQRLLALLSLDADAAAAALTPDDFPLAALDEAGLPAALGQRGDIVDLWSLTPVQEGMLFHSRMEASSGPAGVYIEQVVAELDGAVDPALLRQAWEQVLARHDALRVSFAWEGLAAPLQRVHRAPALPFSVRETPDESALERYLTDDRAAGFALDAPPLMRLALLTRNGAPWRLVWTHHHALLDGWSMAVVFDEALALYRGLSQGQSAALPPAPSFGRFIKWLRAHSDRQAQEDFWRDYFSGYAAAADLALLPAGGPPQPRTHSLRLDSALTAELRRTARERKVTLNTLFQGALAVALSRVGRCDDLVFGVAMAGRPESLPGCDAAVGLFISTLPLRADCSAAQPIGDFLGRLQDAQSRLVPHEASALVDIQRWSGLSARQALFDVVLVYENYPIRASVGDAAQALRVGAASAREQSNYPLTLYVKPGADAIELDGVFDAGRIEAERVAALLEALPRLLRQIAGGAARVGDLRLAEPTPPAVFPPPERGDNVLAMLTAAARLSPDKIAVAAEDGELSYRQLVNGARALARRLAERGVAPGDTVALALPPDGRALTALLGTLWAGAQYLPLDPALPPLRRDAILEDALPGLVLVDGEQTGWPASAKLLTLPTPLPQADGDDAPLPGDSLHPEAPAYTLFTSGSTGRPKGVQIAHRSLANILRHFSAEPGFGADDVLLSVTTWSFDIAALELLLPLVRGGTVAIAPAAASGDGPALAAEAARRGAGVIQATPASWRMLLEAGWKPAPGLRAWCGGEALPADLARALLDAGAALWNVYGPTETTIWSALHRVDGAELPPPAGHAVRRTTLWVADHHGQPLPPPLAGELQIGGDGLALGYLGAPAQTAARFRPDPLAGRSGARVYRSGDLACLRPDGSVRVLGRLDGQAKLNGFRLELEEVETRLRELPGVRQAAAAVRRDPQGHARLVAYLVPDDGGAWRAGDEADPTALQRVRAQLSAALPGYMLPSRFVTLDQLPLTANRKLDRKALPEPAASAPTRVGSAPQGPLEQTVCALWEEVFERAYIAADDDFFELGGHSLLATRIQVRVNKIFRQTLPLRATFHAQTPRALAALLAERESAPGLAAKIAAVYLKLRGMSDAERDALRRAAAQPSTMETAE</sequence>
<dbReference type="InterPro" id="IPR020806">
    <property type="entry name" value="PKS_PP-bd"/>
</dbReference>
<dbReference type="InterPro" id="IPR009081">
    <property type="entry name" value="PP-bd_ACP"/>
</dbReference>
<dbReference type="SUPFAM" id="SSF56801">
    <property type="entry name" value="Acetyl-CoA synthetase-like"/>
    <property type="match status" value="3"/>
</dbReference>
<dbReference type="PROSITE" id="PS50075">
    <property type="entry name" value="CARRIER"/>
    <property type="match status" value="3"/>
</dbReference>
<dbReference type="PANTHER" id="PTHR45527">
    <property type="entry name" value="NONRIBOSOMAL PEPTIDE SYNTHETASE"/>
    <property type="match status" value="1"/>
</dbReference>
<comment type="cofactor">
    <cofactor evidence="1">
        <name>pantetheine 4'-phosphate</name>
        <dbReference type="ChEBI" id="CHEBI:47942"/>
    </cofactor>
</comment>
<keyword evidence="2" id="KW-0596">Phosphopantetheine</keyword>
<reference evidence="7 8" key="1">
    <citation type="submission" date="2020-03" db="EMBL/GenBank/DDBJ databases">
        <title>Draft genome sequence of environmentally isolated cultures.</title>
        <authorList>
            <person name="Wilson H.S."/>
            <person name="De Leon M.E."/>
        </authorList>
    </citation>
    <scope>NUCLEOTIDE SEQUENCE [LARGE SCALE GENOMIC DNA]</scope>
    <source>
        <strain evidence="7 8">HSC-31F16</strain>
    </source>
</reference>
<dbReference type="InterPro" id="IPR023213">
    <property type="entry name" value="CAT-like_dom_sf"/>
</dbReference>
<dbReference type="Gene3D" id="3.30.559.30">
    <property type="entry name" value="Nonribosomal peptide synthetase, condensation domain"/>
    <property type="match status" value="4"/>
</dbReference>
<feature type="region of interest" description="Disordered" evidence="5">
    <location>
        <begin position="2005"/>
        <end position="2030"/>
    </location>
</feature>
<dbReference type="Gene3D" id="3.30.300.30">
    <property type="match status" value="3"/>
</dbReference>
<dbReference type="SUPFAM" id="SSF47336">
    <property type="entry name" value="ACP-like"/>
    <property type="match status" value="3"/>
</dbReference>
<evidence type="ECO:0000256" key="2">
    <source>
        <dbReference type="ARBA" id="ARBA00022450"/>
    </source>
</evidence>
<protein>
    <submittedName>
        <fullName evidence="7">Amino acid adenylation domain-containing protein</fullName>
    </submittedName>
</protein>
<dbReference type="InterPro" id="IPR045851">
    <property type="entry name" value="AMP-bd_C_sf"/>
</dbReference>
<dbReference type="InterPro" id="IPR010060">
    <property type="entry name" value="NRPS_synth"/>
</dbReference>
<dbReference type="Gene3D" id="3.40.50.1820">
    <property type="entry name" value="alpha/beta hydrolase"/>
    <property type="match status" value="1"/>
</dbReference>
<evidence type="ECO:0000313" key="8">
    <source>
        <dbReference type="Proteomes" id="UP001515641"/>
    </source>
</evidence>
<dbReference type="InterPro" id="IPR029058">
    <property type="entry name" value="AB_hydrolase_fold"/>
</dbReference>
<evidence type="ECO:0000259" key="6">
    <source>
        <dbReference type="PROSITE" id="PS50075"/>
    </source>
</evidence>
<dbReference type="SUPFAM" id="SSF52777">
    <property type="entry name" value="CoA-dependent acyltransferases"/>
    <property type="match status" value="8"/>
</dbReference>
<dbReference type="InterPro" id="IPR006162">
    <property type="entry name" value="Ppantetheine_attach_site"/>
</dbReference>
<feature type="domain" description="Carrier" evidence="6">
    <location>
        <begin position="2025"/>
        <end position="2099"/>
    </location>
</feature>
<evidence type="ECO:0000256" key="3">
    <source>
        <dbReference type="ARBA" id="ARBA00022553"/>
    </source>
</evidence>
<evidence type="ECO:0000256" key="1">
    <source>
        <dbReference type="ARBA" id="ARBA00001957"/>
    </source>
</evidence>
<evidence type="ECO:0000256" key="4">
    <source>
        <dbReference type="ARBA" id="ARBA00022737"/>
    </source>
</evidence>
<comment type="caution">
    <text evidence="7">The sequence shown here is derived from an EMBL/GenBank/DDBJ whole genome shotgun (WGS) entry which is preliminary data.</text>
</comment>
<dbReference type="Gene3D" id="3.30.559.10">
    <property type="entry name" value="Chloramphenicol acetyltransferase-like domain"/>
    <property type="match status" value="4"/>
</dbReference>
<dbReference type="Pfam" id="PF13193">
    <property type="entry name" value="AMP-binding_C"/>
    <property type="match status" value="2"/>
</dbReference>
<keyword evidence="4" id="KW-0677">Repeat</keyword>
<evidence type="ECO:0000256" key="5">
    <source>
        <dbReference type="SAM" id="MobiDB-lite"/>
    </source>
</evidence>
<proteinExistence type="predicted"/>
<dbReference type="CDD" id="cd17643">
    <property type="entry name" value="A_NRPS_Cytc1-like"/>
    <property type="match status" value="1"/>
</dbReference>
<dbReference type="Pfam" id="PF00550">
    <property type="entry name" value="PP-binding"/>
    <property type="match status" value="3"/>
</dbReference>
<dbReference type="NCBIfam" id="TIGR01733">
    <property type="entry name" value="AA-adenyl-dom"/>
    <property type="match status" value="3"/>
</dbReference>
<gene>
    <name evidence="7" type="ORF">HA052_01570</name>
</gene>
<organism evidence="7 8">
    <name type="scientific">Chromobacterium fluminis</name>
    <dbReference type="NCBI Taxonomy" id="3044269"/>
    <lineage>
        <taxon>Bacteria</taxon>
        <taxon>Pseudomonadati</taxon>
        <taxon>Pseudomonadota</taxon>
        <taxon>Betaproteobacteria</taxon>
        <taxon>Neisseriales</taxon>
        <taxon>Chromobacteriaceae</taxon>
        <taxon>Chromobacterium</taxon>
    </lineage>
</organism>
<dbReference type="Gene3D" id="3.40.50.980">
    <property type="match status" value="4"/>
</dbReference>
<dbReference type="Pfam" id="PF00501">
    <property type="entry name" value="AMP-binding"/>
    <property type="match status" value="3"/>
</dbReference>
<evidence type="ECO:0000313" key="7">
    <source>
        <dbReference type="EMBL" id="NHR03874.1"/>
    </source>
</evidence>
<dbReference type="InterPro" id="IPR036736">
    <property type="entry name" value="ACP-like_sf"/>
</dbReference>
<dbReference type="CDD" id="cd19543">
    <property type="entry name" value="DCL_NRPS"/>
    <property type="match status" value="2"/>
</dbReference>